<accession>A0A3M7LVU6</accession>
<proteinExistence type="predicted"/>
<evidence type="ECO:0000313" key="2">
    <source>
        <dbReference type="Proteomes" id="UP000265663"/>
    </source>
</evidence>
<organism evidence="1 2">
    <name type="scientific">Pyrenophora seminiperda CCB06</name>
    <dbReference type="NCBI Taxonomy" id="1302712"/>
    <lineage>
        <taxon>Eukaryota</taxon>
        <taxon>Fungi</taxon>
        <taxon>Dikarya</taxon>
        <taxon>Ascomycota</taxon>
        <taxon>Pezizomycotina</taxon>
        <taxon>Dothideomycetes</taxon>
        <taxon>Pleosporomycetidae</taxon>
        <taxon>Pleosporales</taxon>
        <taxon>Pleosporineae</taxon>
        <taxon>Pleosporaceae</taxon>
        <taxon>Pyrenophora</taxon>
    </lineage>
</organism>
<reference evidence="1 2" key="1">
    <citation type="journal article" date="2014" name="PLoS ONE">
        <title>De novo Genome Assembly of the Fungal Plant Pathogen Pyrenophora semeniperda.</title>
        <authorList>
            <person name="Soliai M.M."/>
            <person name="Meyer S.E."/>
            <person name="Udall J.A."/>
            <person name="Elzinga D.E."/>
            <person name="Hermansen R.A."/>
            <person name="Bodily P.M."/>
            <person name="Hart A.A."/>
            <person name="Coleman C.E."/>
        </authorList>
    </citation>
    <scope>NUCLEOTIDE SEQUENCE [LARGE SCALE GENOMIC DNA]</scope>
    <source>
        <strain evidence="1 2">CCB06</strain>
        <tissue evidence="1">Mycelium</tissue>
    </source>
</reference>
<keyword evidence="2" id="KW-1185">Reference proteome</keyword>
<dbReference type="EMBL" id="KE747806">
    <property type="protein sequence ID" value="RMZ66353.1"/>
    <property type="molecule type" value="Genomic_DNA"/>
</dbReference>
<dbReference type="AlphaFoldDB" id="A0A3M7LVU6"/>
<gene>
    <name evidence="1" type="ORF">GMOD_00005491</name>
</gene>
<sequence length="83" mass="9679">MDQQLTVHNVVHDPSQGKATIYAIGEAETPFMPYHNESAVFLWFDESGQKVEKIEEMFDSAFMEDFLPKFQGYWAEKMKEQAQ</sequence>
<evidence type="ECO:0000313" key="1">
    <source>
        <dbReference type="EMBL" id="RMZ66353.1"/>
    </source>
</evidence>
<dbReference type="Proteomes" id="UP000265663">
    <property type="component" value="Unassembled WGS sequence"/>
</dbReference>
<protein>
    <submittedName>
        <fullName evidence="1">Uncharacterized protein</fullName>
    </submittedName>
</protein>
<dbReference type="OrthoDB" id="3758478at2759"/>
<name>A0A3M7LVU6_9PLEO</name>